<keyword evidence="2" id="KW-1185">Reference proteome</keyword>
<evidence type="ECO:0000313" key="1">
    <source>
        <dbReference type="EMBL" id="KAJ9118499.1"/>
    </source>
</evidence>
<accession>A0ACC2X581</accession>
<proteinExistence type="predicted"/>
<comment type="caution">
    <text evidence="1">The sequence shown here is derived from an EMBL/GenBank/DDBJ whole genome shotgun (WGS) entry which is preliminary data.</text>
</comment>
<evidence type="ECO:0000313" key="2">
    <source>
        <dbReference type="Proteomes" id="UP001234202"/>
    </source>
</evidence>
<organism evidence="1 2">
    <name type="scientific">Naganishia onofrii</name>
    <dbReference type="NCBI Taxonomy" id="1851511"/>
    <lineage>
        <taxon>Eukaryota</taxon>
        <taxon>Fungi</taxon>
        <taxon>Dikarya</taxon>
        <taxon>Basidiomycota</taxon>
        <taxon>Agaricomycotina</taxon>
        <taxon>Tremellomycetes</taxon>
        <taxon>Filobasidiales</taxon>
        <taxon>Filobasidiaceae</taxon>
        <taxon>Naganishia</taxon>
    </lineage>
</organism>
<gene>
    <name evidence="1" type="ORF">QFC24_006152</name>
</gene>
<dbReference type="Proteomes" id="UP001234202">
    <property type="component" value="Unassembled WGS sequence"/>
</dbReference>
<protein>
    <submittedName>
        <fullName evidence="1">Uncharacterized protein</fullName>
    </submittedName>
</protein>
<reference evidence="1" key="1">
    <citation type="submission" date="2023-04" db="EMBL/GenBank/DDBJ databases">
        <title>Draft Genome sequencing of Naganishia species isolated from polar environments using Oxford Nanopore Technology.</title>
        <authorList>
            <person name="Leo P."/>
            <person name="Venkateswaran K."/>
        </authorList>
    </citation>
    <scope>NUCLEOTIDE SEQUENCE</scope>
    <source>
        <strain evidence="1">DBVPG 5303</strain>
    </source>
</reference>
<dbReference type="EMBL" id="JASBWV010000028">
    <property type="protein sequence ID" value="KAJ9118499.1"/>
    <property type="molecule type" value="Genomic_DNA"/>
</dbReference>
<sequence length="415" mass="46370">MAYRQLAPAPANPHSIFGSSSDDDDHGSDEEEVANISNDGNHRNHRPAKTSPYNSTLSDHMKFWGFVRAPPPWSAQAEKKLSQKEIWTSFCETIKASDKLKSEYNLENTASRACVKRLVVHPLATEVEAAMKPVYKTSRAQLEGILQNLITVWCKKYNNLWLRRHAKFVSNSSSDDPTEPGPLFENKLMGHCSKQLVLLADWAIRADALTSLPGEAQDICKNLFVSMCCLHVEGFPGGGEECARYLIALAVGVLLEGEEELKTKTEPSAKSALAPSSGHPASTVHDASRLLETLQTWYEGSFSENVTLAGEPVFLQTKASSRASQPTLGDSSVPRISAEEESIRDSAYRQLVRGHLWWQQQQDRLTAALLEPEVNENDRCTILYTNPWRRELDHTLHFDADHPSEMSIFFPEYTS</sequence>
<name>A0ACC2X581_9TREE</name>